<dbReference type="SUPFAM" id="SSF51735">
    <property type="entry name" value="NAD(P)-binding Rossmann-fold domains"/>
    <property type="match status" value="1"/>
</dbReference>
<comment type="similarity">
    <text evidence="1">Belongs to the short-chain dehydrogenases/reductases (SDR) family.</text>
</comment>
<dbReference type="PRINTS" id="PR00081">
    <property type="entry name" value="GDHRDH"/>
</dbReference>
<dbReference type="Gene3D" id="3.40.50.720">
    <property type="entry name" value="NAD(P)-binding Rossmann-like Domain"/>
    <property type="match status" value="1"/>
</dbReference>
<name>A0A0B6Z2G0_9EUPU</name>
<dbReference type="GO" id="GO:0008202">
    <property type="term" value="P:steroid metabolic process"/>
    <property type="evidence" value="ECO:0007669"/>
    <property type="project" value="TreeGrafter"/>
</dbReference>
<accession>A0A0B6Z2G0</accession>
<dbReference type="PANTHER" id="PTHR43313:SF50">
    <property type="entry name" value="GH26015P"/>
    <property type="match status" value="1"/>
</dbReference>
<evidence type="ECO:0000313" key="3">
    <source>
        <dbReference type="EMBL" id="CEK62116.1"/>
    </source>
</evidence>
<sequence length="334" mass="37444">MEEICITILPLLFQLMGLSAVIFITILLINWFYRSLKIAKNNIDLYVLITGCDTGFGNRCAQRLDKLGFHVFAACYTVAKAKELSESCSRNLVTIQLDVTDEYAVKETLKTVKKHLPEGKGIWAVINNAGIMGVTGPCEWLQKSDYEATIQVNFLGMVSVTNAFLPLVRKARGRIINMSSALGRFACLPASYSVSKFCVEAYSDCLRREMSAMGVSVHIIEPGGYNTSITNADLHNATINEKFNELDNEVKTFYGETFKKKLSDVISLSCSILSTRNLDEVVDAYIHATTARFPKIRYIVGISANLIFRPLWTLPTWFVDFFYNMSFPKPDGLK</sequence>
<organism evidence="3">
    <name type="scientific">Arion vulgaris</name>
    <dbReference type="NCBI Taxonomy" id="1028688"/>
    <lineage>
        <taxon>Eukaryota</taxon>
        <taxon>Metazoa</taxon>
        <taxon>Spiralia</taxon>
        <taxon>Lophotrochozoa</taxon>
        <taxon>Mollusca</taxon>
        <taxon>Gastropoda</taxon>
        <taxon>Heterobranchia</taxon>
        <taxon>Euthyneura</taxon>
        <taxon>Panpulmonata</taxon>
        <taxon>Eupulmonata</taxon>
        <taxon>Stylommatophora</taxon>
        <taxon>Helicina</taxon>
        <taxon>Arionoidea</taxon>
        <taxon>Arionidae</taxon>
        <taxon>Arion</taxon>
    </lineage>
</organism>
<keyword evidence="2" id="KW-0812">Transmembrane</keyword>
<proteinExistence type="inferred from homology"/>
<dbReference type="AlphaFoldDB" id="A0A0B6Z2G0"/>
<keyword evidence="2" id="KW-0472">Membrane</keyword>
<dbReference type="EMBL" id="HACG01015252">
    <property type="protein sequence ID" value="CEK62117.1"/>
    <property type="molecule type" value="Transcribed_RNA"/>
</dbReference>
<keyword evidence="2" id="KW-1133">Transmembrane helix</keyword>
<dbReference type="PANTHER" id="PTHR43313">
    <property type="entry name" value="SHORT-CHAIN DEHYDROGENASE/REDUCTASE FAMILY 9C"/>
    <property type="match status" value="1"/>
</dbReference>
<dbReference type="InterPro" id="IPR036291">
    <property type="entry name" value="NAD(P)-bd_dom_sf"/>
</dbReference>
<evidence type="ECO:0000256" key="2">
    <source>
        <dbReference type="SAM" id="Phobius"/>
    </source>
</evidence>
<feature type="transmembrane region" description="Helical" evidence="2">
    <location>
        <begin position="12"/>
        <end position="33"/>
    </location>
</feature>
<evidence type="ECO:0000256" key="1">
    <source>
        <dbReference type="RuleBase" id="RU000363"/>
    </source>
</evidence>
<protein>
    <submittedName>
        <fullName evidence="3">Uncharacterized protein</fullName>
    </submittedName>
</protein>
<dbReference type="GO" id="GO:0016491">
    <property type="term" value="F:oxidoreductase activity"/>
    <property type="evidence" value="ECO:0007669"/>
    <property type="project" value="TreeGrafter"/>
</dbReference>
<dbReference type="InterPro" id="IPR002347">
    <property type="entry name" value="SDR_fam"/>
</dbReference>
<dbReference type="PRINTS" id="PR00080">
    <property type="entry name" value="SDRFAMILY"/>
</dbReference>
<evidence type="ECO:0000313" key="4">
    <source>
        <dbReference type="EMBL" id="CEK62117.1"/>
    </source>
</evidence>
<dbReference type="EMBL" id="HACG01015251">
    <property type="protein sequence ID" value="CEK62116.1"/>
    <property type="molecule type" value="Transcribed_RNA"/>
</dbReference>
<reference evidence="3" key="1">
    <citation type="submission" date="2014-12" db="EMBL/GenBank/DDBJ databases">
        <title>Insight into the proteome of Arion vulgaris.</title>
        <authorList>
            <person name="Aradska J."/>
            <person name="Bulat T."/>
            <person name="Smidak R."/>
            <person name="Sarate P."/>
            <person name="Gangsoo J."/>
            <person name="Sialana F."/>
            <person name="Bilban M."/>
            <person name="Lubec G."/>
        </authorList>
    </citation>
    <scope>NUCLEOTIDE SEQUENCE</scope>
    <source>
        <tissue evidence="3">Skin</tissue>
    </source>
</reference>
<dbReference type="Pfam" id="PF00106">
    <property type="entry name" value="adh_short"/>
    <property type="match status" value="1"/>
</dbReference>
<gene>
    <name evidence="3" type="primary">ORF44250</name>
    <name evidence="4" type="synonym">ORF44253</name>
</gene>